<dbReference type="AlphaFoldDB" id="A0A318EDD4"/>
<dbReference type="InterPro" id="IPR011576">
    <property type="entry name" value="Pyridox_Oxase_N"/>
</dbReference>
<dbReference type="PANTHER" id="PTHR42815">
    <property type="entry name" value="FAD-BINDING, PUTATIVE (AFU_ORTHOLOGUE AFUA_6G07600)-RELATED"/>
    <property type="match status" value="1"/>
</dbReference>
<evidence type="ECO:0000313" key="3">
    <source>
        <dbReference type="Proteomes" id="UP000248330"/>
    </source>
</evidence>
<dbReference type="Pfam" id="PF01243">
    <property type="entry name" value="PNPOx_N"/>
    <property type="match status" value="1"/>
</dbReference>
<proteinExistence type="predicted"/>
<organism evidence="2 3">
    <name type="scientific">Sinimarinibacterium flocculans</name>
    <dbReference type="NCBI Taxonomy" id="985250"/>
    <lineage>
        <taxon>Bacteria</taxon>
        <taxon>Pseudomonadati</taxon>
        <taxon>Pseudomonadota</taxon>
        <taxon>Gammaproteobacteria</taxon>
        <taxon>Nevskiales</taxon>
        <taxon>Nevskiaceae</taxon>
        <taxon>Sinimarinibacterium</taxon>
    </lineage>
</organism>
<sequence length="336" mass="35913">MTDATIRDVATLEAIVGKVPGPLDMKVMDHLDDSALRWLTLSPLLFVAFGSGTRIGITPGSGAPGFVEADGARRLRLPVASLDEPTLAQPGDGFGTLMLLPGVAETLRVNGRVAAIDRNAIELAIDECYLHCAKALIRSDFWAASPRSDVPDASEAFLGETRFMALATVDANGRADVSPKGDPAGTMLRRHDGAVWYADRPGNRRVDSFRNLLTQPRLAAIALIPGSSRIAVLGGSATITTDETMRNAFSVRERVPRIVTRVDAPALAIRDSAALARLAPWPLTTRPADVDAAAMFATHVQQSTATGMQAKLARAALKIPGLMRKGLDHDYKNNLY</sequence>
<dbReference type="InterPro" id="IPR012349">
    <property type="entry name" value="Split_barrel_FMN-bd"/>
</dbReference>
<dbReference type="SUPFAM" id="SSF50475">
    <property type="entry name" value="FMN-binding split barrel"/>
    <property type="match status" value="1"/>
</dbReference>
<evidence type="ECO:0000259" key="1">
    <source>
        <dbReference type="Pfam" id="PF01243"/>
    </source>
</evidence>
<protein>
    <recommendedName>
        <fullName evidence="1">Pyridoxamine 5'-phosphate oxidase N-terminal domain-containing protein</fullName>
    </recommendedName>
</protein>
<keyword evidence="3" id="KW-1185">Reference proteome</keyword>
<reference evidence="2 3" key="1">
    <citation type="submission" date="2018-04" db="EMBL/GenBank/DDBJ databases">
        <title>Genomic Encyclopedia of Type Strains, Phase IV (KMG-IV): sequencing the most valuable type-strain genomes for metagenomic binning, comparative biology and taxonomic classification.</title>
        <authorList>
            <person name="Goeker M."/>
        </authorList>
    </citation>
    <scope>NUCLEOTIDE SEQUENCE [LARGE SCALE GENOMIC DNA]</scope>
    <source>
        <strain evidence="2 3">DSM 104150</strain>
    </source>
</reference>
<accession>A0A318EDD4</accession>
<evidence type="ECO:0000313" key="2">
    <source>
        <dbReference type="EMBL" id="PXV67744.1"/>
    </source>
</evidence>
<gene>
    <name evidence="2" type="ORF">C8D93_105100</name>
</gene>
<dbReference type="EMBL" id="QICN01000005">
    <property type="protein sequence ID" value="PXV67744.1"/>
    <property type="molecule type" value="Genomic_DNA"/>
</dbReference>
<dbReference type="Gene3D" id="2.30.110.10">
    <property type="entry name" value="Electron Transport, Fmn-binding Protein, Chain A"/>
    <property type="match status" value="1"/>
</dbReference>
<dbReference type="PANTHER" id="PTHR42815:SF2">
    <property type="entry name" value="FAD-BINDING, PUTATIVE (AFU_ORTHOLOGUE AFUA_6G07600)-RELATED"/>
    <property type="match status" value="1"/>
</dbReference>
<dbReference type="RefSeq" id="WP_110265220.1">
    <property type="nucleotide sequence ID" value="NZ_CAWNXA010000005.1"/>
</dbReference>
<comment type="caution">
    <text evidence="2">The sequence shown here is derived from an EMBL/GenBank/DDBJ whole genome shotgun (WGS) entry which is preliminary data.</text>
</comment>
<name>A0A318EDD4_9GAMM</name>
<dbReference type="OrthoDB" id="9796486at2"/>
<feature type="domain" description="Pyridoxamine 5'-phosphate oxidase N-terminal" evidence="1">
    <location>
        <begin position="151"/>
        <end position="265"/>
    </location>
</feature>
<dbReference type="Proteomes" id="UP000248330">
    <property type="component" value="Unassembled WGS sequence"/>
</dbReference>